<proteinExistence type="inferred from homology"/>
<dbReference type="PANTHER" id="PTHR16504">
    <property type="entry name" value="5'(3')-DEOXYRIBONUCLEOTIDASE"/>
    <property type="match status" value="1"/>
</dbReference>
<dbReference type="PANTHER" id="PTHR16504:SF4">
    <property type="entry name" value="5'(3')-DEOXYRIBONUCLEOTIDASE"/>
    <property type="match status" value="1"/>
</dbReference>
<feature type="active site" description="Nucleophile" evidence="2">
    <location>
        <position position="7"/>
    </location>
</feature>
<sequence length="178" mass="20845">MARVIIDMDEVMADTIAQFIAWFQREGYNVDPAALEGKSVQQMFPDYELARRFLYTPGFFRNKPVMKDAQKVVEALNQEHEVFIVSAAMEFPQSLIEKYEWLQEHFPFITWQQIAFCGSKALVHGDYMIDDHLKNLDYFNGEKLLFTSPHNTTIDKYTRVNTWRDVADVLLPGHQLFN</sequence>
<name>A0A4Q1D3P2_9BACT</name>
<dbReference type="InterPro" id="IPR023214">
    <property type="entry name" value="HAD_sf"/>
</dbReference>
<evidence type="ECO:0000313" key="3">
    <source>
        <dbReference type="EMBL" id="RXK83005.1"/>
    </source>
</evidence>
<dbReference type="Proteomes" id="UP000290545">
    <property type="component" value="Unassembled WGS sequence"/>
</dbReference>
<dbReference type="InterPro" id="IPR036412">
    <property type="entry name" value="HAD-like_sf"/>
</dbReference>
<keyword evidence="4" id="KW-1185">Reference proteome</keyword>
<comment type="caution">
    <text evidence="3">The sequence shown here is derived from an EMBL/GenBank/DDBJ whole genome shotgun (WGS) entry which is preliminary data.</text>
</comment>
<dbReference type="Gene3D" id="1.10.40.40">
    <property type="entry name" value="Deoxyribonucleotidase, domain 2"/>
    <property type="match status" value="1"/>
</dbReference>
<evidence type="ECO:0000256" key="1">
    <source>
        <dbReference type="ARBA" id="ARBA00009589"/>
    </source>
</evidence>
<dbReference type="AlphaFoldDB" id="A0A4Q1D3P2"/>
<gene>
    <name evidence="3" type="ORF">ESB13_12835</name>
</gene>
<dbReference type="OrthoDB" id="278110at2"/>
<evidence type="ECO:0000256" key="2">
    <source>
        <dbReference type="PIRSR" id="PIRSR610708-1"/>
    </source>
</evidence>
<protein>
    <submittedName>
        <fullName evidence="3">5'(3')-deoxyribonucleotidase</fullName>
    </submittedName>
</protein>
<comment type="similarity">
    <text evidence="1">Belongs to the 5'(3')-deoxyribonucleotidase family.</text>
</comment>
<organism evidence="3 4">
    <name type="scientific">Filimonas effusa</name>
    <dbReference type="NCBI Taxonomy" id="2508721"/>
    <lineage>
        <taxon>Bacteria</taxon>
        <taxon>Pseudomonadati</taxon>
        <taxon>Bacteroidota</taxon>
        <taxon>Chitinophagia</taxon>
        <taxon>Chitinophagales</taxon>
        <taxon>Chitinophagaceae</taxon>
        <taxon>Filimonas</taxon>
    </lineage>
</organism>
<dbReference type="GO" id="GO:0008253">
    <property type="term" value="F:5'-nucleotidase activity"/>
    <property type="evidence" value="ECO:0007669"/>
    <property type="project" value="InterPro"/>
</dbReference>
<dbReference type="SUPFAM" id="SSF56784">
    <property type="entry name" value="HAD-like"/>
    <property type="match status" value="1"/>
</dbReference>
<accession>A0A4Q1D3P2</accession>
<dbReference type="Gene3D" id="3.40.50.1000">
    <property type="entry name" value="HAD superfamily/HAD-like"/>
    <property type="match status" value="1"/>
</dbReference>
<dbReference type="SFLD" id="SFLDS00003">
    <property type="entry name" value="Haloacid_Dehalogenase"/>
    <property type="match status" value="1"/>
</dbReference>
<dbReference type="EMBL" id="SDHZ01000002">
    <property type="protein sequence ID" value="RXK83005.1"/>
    <property type="molecule type" value="Genomic_DNA"/>
</dbReference>
<dbReference type="Pfam" id="PF06941">
    <property type="entry name" value="NT5C"/>
    <property type="match status" value="1"/>
</dbReference>
<dbReference type="InterPro" id="IPR010708">
    <property type="entry name" value="5'(3')-deoxyribonucleotidase"/>
</dbReference>
<dbReference type="SFLD" id="SFLDG01126">
    <property type="entry name" value="C1.2:_Nucleotidase_Like"/>
    <property type="match status" value="1"/>
</dbReference>
<dbReference type="SFLD" id="SFLDG01146">
    <property type="entry name" value="C1.2.2"/>
    <property type="match status" value="1"/>
</dbReference>
<evidence type="ECO:0000313" key="4">
    <source>
        <dbReference type="Proteomes" id="UP000290545"/>
    </source>
</evidence>
<dbReference type="RefSeq" id="WP_129003890.1">
    <property type="nucleotide sequence ID" value="NZ_SDHZ01000002.1"/>
</dbReference>
<reference evidence="3 4" key="1">
    <citation type="submission" date="2019-01" db="EMBL/GenBank/DDBJ databases">
        <title>Filimonas sp. strain TTM-71.</title>
        <authorList>
            <person name="Chen W.-M."/>
        </authorList>
    </citation>
    <scope>NUCLEOTIDE SEQUENCE [LARGE SCALE GENOMIC DNA]</scope>
    <source>
        <strain evidence="3 4">TTM-71</strain>
    </source>
</reference>
<dbReference type="GO" id="GO:0009223">
    <property type="term" value="P:pyrimidine deoxyribonucleotide catabolic process"/>
    <property type="evidence" value="ECO:0007669"/>
    <property type="project" value="TreeGrafter"/>
</dbReference>
<feature type="active site" description="Proton donor" evidence="2">
    <location>
        <position position="9"/>
    </location>
</feature>